<dbReference type="InterPro" id="IPR019734">
    <property type="entry name" value="TPR_rpt"/>
</dbReference>
<dbReference type="InterPro" id="IPR011990">
    <property type="entry name" value="TPR-like_helical_dom_sf"/>
</dbReference>
<dbReference type="EMBL" id="QGKL01000035">
    <property type="protein sequence ID" value="PWQ95374.1"/>
    <property type="molecule type" value="Genomic_DNA"/>
</dbReference>
<dbReference type="PROSITE" id="PS50005">
    <property type="entry name" value="TPR"/>
    <property type="match status" value="1"/>
</dbReference>
<evidence type="ECO:0000313" key="2">
    <source>
        <dbReference type="EMBL" id="PWQ95374.1"/>
    </source>
</evidence>
<evidence type="ECO:0000313" key="3">
    <source>
        <dbReference type="Proteomes" id="UP000245506"/>
    </source>
</evidence>
<proteinExistence type="predicted"/>
<dbReference type="SUPFAM" id="SSF48452">
    <property type="entry name" value="TPR-like"/>
    <property type="match status" value="2"/>
</dbReference>
<keyword evidence="3" id="KW-1185">Reference proteome</keyword>
<dbReference type="AlphaFoldDB" id="A0A317C9U1"/>
<keyword evidence="1" id="KW-0802">TPR repeat</keyword>
<name>A0A317C9U1_9GAMM</name>
<evidence type="ECO:0000256" key="1">
    <source>
        <dbReference type="PROSITE-ProRule" id="PRU00339"/>
    </source>
</evidence>
<accession>A0A317C9U1</accession>
<dbReference type="SMART" id="SM00028">
    <property type="entry name" value="TPR"/>
    <property type="match status" value="8"/>
</dbReference>
<protein>
    <submittedName>
        <fullName evidence="2">Uncharacterized protein</fullName>
    </submittedName>
</protein>
<gene>
    <name evidence="2" type="ORF">DKT75_13485</name>
</gene>
<sequence>MVASAIKHHSIHQVRNWTQAELLKHVLDREEKRWQATLSQYSENEKASIYKLLTIATLSGGLDLEHDENHVYDALNETDIANSESELERYIEVIKQLSGNPSGSLQPDIFAEYFLLQDSQYRTGGFTRSLKRSLVTAQELSPQDTHAFISRAAVDYTSELTAFKWWKLLFTKANTEESNELLEELTASAFNTISQLSLHGERHTILDHWLPTLCALEDLKSKARAINYQGLLNSHLGNKTIALEHYQTADEIYKKLGEKSGESSTLNNISQIFKARGDYETTLKYLQQSLAIQQEIGDKSGEGTTLNNMATTAHARGDYEIALKYLQQSMAIKQATGDKSGEGVTLNNISQIFKARGDFETAIKYLQHSLTIRQEIGDRSGEGTTLNNMATIAQARGDYETALKYLQQSLVIQQEIGDKSGESITLNNISLACSARDDYKTALKYLQQSLAIQQEIGDKYGKGATLNNISQIYRVRGNYETALKYLQQSLAIQQEIGDAAGLCVTTINIGHIQWENSQQKEAYKSWAEAYQIAKKIEHAQSLEALTGLAEQLDLPNGLEGWEMYLND</sequence>
<dbReference type="OrthoDB" id="5620696at2"/>
<dbReference type="PANTHER" id="PTHR10098">
    <property type="entry name" value="RAPSYN-RELATED"/>
    <property type="match status" value="1"/>
</dbReference>
<reference evidence="2 3" key="1">
    <citation type="submission" date="2018-05" db="EMBL/GenBank/DDBJ databases">
        <title>Leucothrix arctica sp. nov., isolated from Arctic seawater.</title>
        <authorList>
            <person name="Choi A."/>
            <person name="Baek K."/>
        </authorList>
    </citation>
    <scope>NUCLEOTIDE SEQUENCE [LARGE SCALE GENOMIC DNA]</scope>
    <source>
        <strain evidence="2 3">IMCC9719</strain>
    </source>
</reference>
<comment type="caution">
    <text evidence="2">The sequence shown here is derived from an EMBL/GenBank/DDBJ whole genome shotgun (WGS) entry which is preliminary data.</text>
</comment>
<dbReference type="Gene3D" id="1.25.40.10">
    <property type="entry name" value="Tetratricopeptide repeat domain"/>
    <property type="match status" value="2"/>
</dbReference>
<dbReference type="Pfam" id="PF13424">
    <property type="entry name" value="TPR_12"/>
    <property type="match status" value="4"/>
</dbReference>
<dbReference type="PANTHER" id="PTHR10098:SF108">
    <property type="entry name" value="TETRATRICOPEPTIDE REPEAT PROTEIN 28"/>
    <property type="match status" value="1"/>
</dbReference>
<feature type="repeat" description="TPR" evidence="1">
    <location>
        <begin position="463"/>
        <end position="496"/>
    </location>
</feature>
<organism evidence="2 3">
    <name type="scientific">Leucothrix arctica</name>
    <dbReference type="NCBI Taxonomy" id="1481894"/>
    <lineage>
        <taxon>Bacteria</taxon>
        <taxon>Pseudomonadati</taxon>
        <taxon>Pseudomonadota</taxon>
        <taxon>Gammaproteobacteria</taxon>
        <taxon>Thiotrichales</taxon>
        <taxon>Thiotrichaceae</taxon>
        <taxon>Leucothrix</taxon>
    </lineage>
</organism>
<dbReference type="Proteomes" id="UP000245506">
    <property type="component" value="Unassembled WGS sequence"/>
</dbReference>